<dbReference type="InterPro" id="IPR002934">
    <property type="entry name" value="Polymerase_NTP_transf_dom"/>
</dbReference>
<feature type="non-terminal residue" evidence="3">
    <location>
        <position position="1"/>
    </location>
</feature>
<dbReference type="EMBL" id="CAJNNW010031749">
    <property type="protein sequence ID" value="CAE8708828.1"/>
    <property type="molecule type" value="Genomic_DNA"/>
</dbReference>
<dbReference type="SUPFAM" id="SSF81301">
    <property type="entry name" value="Nucleotidyltransferase"/>
    <property type="match status" value="1"/>
</dbReference>
<comment type="caution">
    <text evidence="3">The sequence shown here is derived from an EMBL/GenBank/DDBJ whole genome shotgun (WGS) entry which is preliminary data.</text>
</comment>
<evidence type="ECO:0000313" key="4">
    <source>
        <dbReference type="Proteomes" id="UP000626109"/>
    </source>
</evidence>
<reference evidence="3" key="1">
    <citation type="submission" date="2021-02" db="EMBL/GenBank/DDBJ databases">
        <authorList>
            <person name="Dougan E. K."/>
            <person name="Rhodes N."/>
            <person name="Thang M."/>
            <person name="Chan C."/>
        </authorList>
    </citation>
    <scope>NUCLEOTIDE SEQUENCE</scope>
</reference>
<feature type="region of interest" description="Disordered" evidence="1">
    <location>
        <begin position="121"/>
        <end position="154"/>
    </location>
</feature>
<evidence type="ECO:0000313" key="3">
    <source>
        <dbReference type="EMBL" id="CAE8708828.1"/>
    </source>
</evidence>
<proteinExistence type="predicted"/>
<feature type="non-terminal residue" evidence="3">
    <location>
        <position position="154"/>
    </location>
</feature>
<organism evidence="3 4">
    <name type="scientific">Polarella glacialis</name>
    <name type="common">Dinoflagellate</name>
    <dbReference type="NCBI Taxonomy" id="89957"/>
    <lineage>
        <taxon>Eukaryota</taxon>
        <taxon>Sar</taxon>
        <taxon>Alveolata</taxon>
        <taxon>Dinophyceae</taxon>
        <taxon>Suessiales</taxon>
        <taxon>Suessiaceae</taxon>
        <taxon>Polarella</taxon>
    </lineage>
</organism>
<evidence type="ECO:0000259" key="2">
    <source>
        <dbReference type="Pfam" id="PF01909"/>
    </source>
</evidence>
<dbReference type="AlphaFoldDB" id="A0A813KMK7"/>
<dbReference type="GO" id="GO:0016779">
    <property type="term" value="F:nucleotidyltransferase activity"/>
    <property type="evidence" value="ECO:0007669"/>
    <property type="project" value="InterPro"/>
</dbReference>
<accession>A0A813KMK7</accession>
<sequence length="154" mass="16098">AKRSRAGPSEAQGRARPKVSKRPRRDDWDALPRGDVSRGNHGSGVTSTPAANPALAGPLRELLLSAMPDDGTLQAVKDCLGTVQVLACQLLGDSASVVVQGSYGQGLALRGSDLDVAVIVGKPDDRSKKPDDRSKKPHKGEVTAPDSVDRKTAV</sequence>
<dbReference type="Pfam" id="PF01909">
    <property type="entry name" value="NTP_transf_2"/>
    <property type="match status" value="1"/>
</dbReference>
<feature type="domain" description="Polymerase nucleotidyl transferase" evidence="2">
    <location>
        <begin position="88"/>
        <end position="129"/>
    </location>
</feature>
<dbReference type="InterPro" id="IPR043519">
    <property type="entry name" value="NT_sf"/>
</dbReference>
<evidence type="ECO:0000256" key="1">
    <source>
        <dbReference type="SAM" id="MobiDB-lite"/>
    </source>
</evidence>
<feature type="compositionally biased region" description="Basic and acidic residues" evidence="1">
    <location>
        <begin position="24"/>
        <end position="38"/>
    </location>
</feature>
<name>A0A813KMK7_POLGL</name>
<feature type="compositionally biased region" description="Basic and acidic residues" evidence="1">
    <location>
        <begin position="122"/>
        <end position="134"/>
    </location>
</feature>
<dbReference type="CDD" id="cd05403">
    <property type="entry name" value="NT_KNTase_like"/>
    <property type="match status" value="1"/>
</dbReference>
<gene>
    <name evidence="3" type="ORF">PGLA2088_LOCUS35118</name>
</gene>
<feature type="region of interest" description="Disordered" evidence="1">
    <location>
        <begin position="1"/>
        <end position="53"/>
    </location>
</feature>
<protein>
    <recommendedName>
        <fullName evidence="2">Polymerase nucleotidyl transferase domain-containing protein</fullName>
    </recommendedName>
</protein>
<dbReference type="Proteomes" id="UP000626109">
    <property type="component" value="Unassembled WGS sequence"/>
</dbReference>